<dbReference type="PANTHER" id="PTHR47970">
    <property type="entry name" value="KINESIN-LIKE PROTEIN KIF11"/>
    <property type="match status" value="1"/>
</dbReference>
<gene>
    <name evidence="14" type="ORF">PBRA_009358</name>
</gene>
<evidence type="ECO:0000256" key="10">
    <source>
        <dbReference type="RuleBase" id="RU000394"/>
    </source>
</evidence>
<comment type="subcellular location">
    <subcellularLocation>
        <location evidence="1">Cytoplasm</location>
        <location evidence="1">Cytoskeleton</location>
    </subcellularLocation>
</comment>
<dbReference type="InterPro" id="IPR001752">
    <property type="entry name" value="Kinesin_motor_dom"/>
</dbReference>
<evidence type="ECO:0000256" key="5">
    <source>
        <dbReference type="ARBA" id="ARBA00022840"/>
    </source>
</evidence>
<dbReference type="GO" id="GO:0008017">
    <property type="term" value="F:microtubule binding"/>
    <property type="evidence" value="ECO:0007669"/>
    <property type="project" value="InterPro"/>
</dbReference>
<dbReference type="Gene3D" id="3.40.850.10">
    <property type="entry name" value="Kinesin motor domain"/>
    <property type="match status" value="1"/>
</dbReference>
<organism evidence="14 15">
    <name type="scientific">Plasmodiophora brassicae</name>
    <name type="common">Clubroot disease agent</name>
    <dbReference type="NCBI Taxonomy" id="37360"/>
    <lineage>
        <taxon>Eukaryota</taxon>
        <taxon>Sar</taxon>
        <taxon>Rhizaria</taxon>
        <taxon>Endomyxa</taxon>
        <taxon>Phytomyxea</taxon>
        <taxon>Plasmodiophorida</taxon>
        <taxon>Plasmodiophoridae</taxon>
        <taxon>Plasmodiophora</taxon>
    </lineage>
</organism>
<feature type="region of interest" description="Disordered" evidence="12">
    <location>
        <begin position="934"/>
        <end position="966"/>
    </location>
</feature>
<dbReference type="GO" id="GO:0005524">
    <property type="term" value="F:ATP binding"/>
    <property type="evidence" value="ECO:0007669"/>
    <property type="project" value="UniProtKB-UniRule"/>
</dbReference>
<evidence type="ECO:0000256" key="3">
    <source>
        <dbReference type="ARBA" id="ARBA00022701"/>
    </source>
</evidence>
<reference evidence="14 15" key="1">
    <citation type="submission" date="2015-02" db="EMBL/GenBank/DDBJ databases">
        <authorList>
            <person name="Chooi Y.-H."/>
        </authorList>
    </citation>
    <scope>NUCLEOTIDE SEQUENCE [LARGE SCALE GENOMIC DNA]</scope>
    <source>
        <strain evidence="14">E3</strain>
    </source>
</reference>
<dbReference type="AlphaFoldDB" id="A0A0G4J6G2"/>
<dbReference type="InterPro" id="IPR027417">
    <property type="entry name" value="P-loop_NTPase"/>
</dbReference>
<evidence type="ECO:0000313" key="14">
    <source>
        <dbReference type="EMBL" id="CEP03140.1"/>
    </source>
</evidence>
<dbReference type="InterPro" id="IPR019821">
    <property type="entry name" value="Kinesin_motor_CS"/>
</dbReference>
<feature type="binding site" evidence="9">
    <location>
        <begin position="103"/>
        <end position="110"/>
    </location>
    <ligand>
        <name>ATP</name>
        <dbReference type="ChEBI" id="CHEBI:30616"/>
    </ligand>
</feature>
<accession>A0A0G4J6G2</accession>
<dbReference type="EMBL" id="CDSF01000143">
    <property type="protein sequence ID" value="CEP03140.1"/>
    <property type="molecule type" value="Genomic_DNA"/>
</dbReference>
<keyword evidence="3 10" id="KW-0493">Microtubule</keyword>
<dbReference type="Pfam" id="PF00225">
    <property type="entry name" value="Kinesin"/>
    <property type="match status" value="1"/>
</dbReference>
<keyword evidence="4 9" id="KW-0547">Nucleotide-binding</keyword>
<feature type="compositionally biased region" description="Basic and acidic residues" evidence="12">
    <location>
        <begin position="945"/>
        <end position="966"/>
    </location>
</feature>
<dbReference type="SUPFAM" id="SSF52540">
    <property type="entry name" value="P-loop containing nucleoside triphosphate hydrolases"/>
    <property type="match status" value="1"/>
</dbReference>
<proteinExistence type="inferred from homology"/>
<dbReference type="InterPro" id="IPR047149">
    <property type="entry name" value="KIF11-like"/>
</dbReference>
<comment type="similarity">
    <text evidence="8">Belongs to the TRAFAC class myosin-kinesin ATPase superfamily. Kinesin family. KIN-5/BimC subfamily.</text>
</comment>
<keyword evidence="15" id="KW-1185">Reference proteome</keyword>
<evidence type="ECO:0000259" key="13">
    <source>
        <dbReference type="PROSITE" id="PS50067"/>
    </source>
</evidence>
<dbReference type="GO" id="GO:0090307">
    <property type="term" value="P:mitotic spindle assembly"/>
    <property type="evidence" value="ECO:0007669"/>
    <property type="project" value="TreeGrafter"/>
</dbReference>
<evidence type="ECO:0000256" key="4">
    <source>
        <dbReference type="ARBA" id="ARBA00022741"/>
    </source>
</evidence>
<evidence type="ECO:0000256" key="12">
    <source>
        <dbReference type="SAM" id="MobiDB-lite"/>
    </source>
</evidence>
<feature type="coiled-coil region" evidence="11">
    <location>
        <begin position="384"/>
        <end position="455"/>
    </location>
</feature>
<dbReference type="InterPro" id="IPR036961">
    <property type="entry name" value="Kinesin_motor_dom_sf"/>
</dbReference>
<name>A0A0G4J6G2_PLABS</name>
<dbReference type="PROSITE" id="PS50067">
    <property type="entry name" value="KINESIN_MOTOR_2"/>
    <property type="match status" value="1"/>
</dbReference>
<dbReference type="PROSITE" id="PS00411">
    <property type="entry name" value="KINESIN_MOTOR_1"/>
    <property type="match status" value="1"/>
</dbReference>
<sequence length="966" mass="104507">MTATASSQAAGPGAAATNIKVIVRCRPLSAAETRGRNAVVVTTSAAQRQVTVASEIRGSDTKKTYTFDSVFGEASTQEALFGDIHAIVDEVLEGFNCTVFAYGQTGTGKTYTMQGPEMNADITAECGIIPRAIHAIFDRLRCKDVNECVVHVCKRGNDVCARVTRRITWHTACLEIYNEEICDLLSEAGEVDLRIFEDSVKGVFVSNLEEVLVVDPNDIFKVLTRSWDRRRTAETKMNANSSRSHTIFTVKVHTKETTVDGEEIIKVGKLNLVDLAGSECIGKSEAVGVRAKEAGQINRSLLTLGRVINALVQGNRHIPYRESKLTRLLQESLGGRTKTILIATISPSQKSVEETLSTLEYAHTAKNILNRPEVNQKVTQKAYVRDLQVNLNALRRQLEAQRAKTGVFLPGDQFKAMEEEISQSREDRVRLDSQIDEYKANQTALSNELTATRQKLSSEQTAHAHTSARWRSESEQWAKDRANFESEIASLTTQCSELTAQVMRRDEALQRDEAARGMLLRHTSERVHDLRTSLDQLLALHTGQAADSLERTSNVCAEVRKSINGVVAEAKKSASEVSQSLQATSQLLAATVQTAVADDLSHIRDKVAESVQTVSGMVDSIVGICASQLQSVSSTVANHGARISELSATWNNTVSSVQAQLDGTSSLLFQAIDDIQASVSGVESKVVGSLSALSDEMNASHDAETSRTEASTSALLEEITAIVGRYVAQQHDARHGAKSRADKLITATLESSSCTATIEQVDGLRASLAESRAVEKNAWTSASTDLSNSFARQSGEALQALMTVSSTGLEAVQQPAKAALAAVRDAHALEIAARCDRLSATSQTLAEGVAGRHAQVTGQCRASVEAVVLSAEQVTTACDKLVRDGTAVRDANETGALRYRDEHHHALAAVDTAMHQYREGAGYASPVRAANAQKATAAASRTVKRPREISVERDGIENKRPNQETS</sequence>
<evidence type="ECO:0000256" key="11">
    <source>
        <dbReference type="SAM" id="Coils"/>
    </source>
</evidence>
<keyword evidence="11" id="KW-0175">Coiled coil</keyword>
<protein>
    <recommendedName>
        <fullName evidence="10">Kinesin-like protein</fullName>
    </recommendedName>
</protein>
<evidence type="ECO:0000256" key="2">
    <source>
        <dbReference type="ARBA" id="ARBA00022490"/>
    </source>
</evidence>
<keyword evidence="6 9" id="KW-0505">Motor protein</keyword>
<dbReference type="GO" id="GO:0072686">
    <property type="term" value="C:mitotic spindle"/>
    <property type="evidence" value="ECO:0007669"/>
    <property type="project" value="TreeGrafter"/>
</dbReference>
<keyword evidence="7" id="KW-0206">Cytoskeleton</keyword>
<evidence type="ECO:0000256" key="1">
    <source>
        <dbReference type="ARBA" id="ARBA00004245"/>
    </source>
</evidence>
<dbReference type="FunFam" id="3.40.850.10:FF:000019">
    <property type="entry name" value="Kinesin-like protein KIN-5D"/>
    <property type="match status" value="1"/>
</dbReference>
<evidence type="ECO:0000256" key="8">
    <source>
        <dbReference type="ARBA" id="ARBA00034704"/>
    </source>
</evidence>
<dbReference type="OrthoDB" id="3176171at2759"/>
<evidence type="ECO:0000256" key="9">
    <source>
        <dbReference type="PROSITE-ProRule" id="PRU00283"/>
    </source>
</evidence>
<dbReference type="PANTHER" id="PTHR47970:SF12">
    <property type="entry name" value="KINESIN FAMILY MEMBER 11"/>
    <property type="match status" value="1"/>
</dbReference>
<feature type="domain" description="Kinesin motor" evidence="13">
    <location>
        <begin position="18"/>
        <end position="368"/>
    </location>
</feature>
<dbReference type="GO" id="GO:0007018">
    <property type="term" value="P:microtubule-based movement"/>
    <property type="evidence" value="ECO:0007669"/>
    <property type="project" value="InterPro"/>
</dbReference>
<dbReference type="GO" id="GO:0051231">
    <property type="term" value="P:spindle elongation"/>
    <property type="evidence" value="ECO:0007669"/>
    <property type="project" value="TreeGrafter"/>
</dbReference>
<dbReference type="STRING" id="37360.A0A0G4J6G2"/>
<dbReference type="Proteomes" id="UP000039324">
    <property type="component" value="Unassembled WGS sequence"/>
</dbReference>
<evidence type="ECO:0000256" key="6">
    <source>
        <dbReference type="ARBA" id="ARBA00023175"/>
    </source>
</evidence>
<evidence type="ECO:0000256" key="7">
    <source>
        <dbReference type="ARBA" id="ARBA00023212"/>
    </source>
</evidence>
<evidence type="ECO:0000313" key="15">
    <source>
        <dbReference type="Proteomes" id="UP000039324"/>
    </source>
</evidence>
<keyword evidence="2" id="KW-0963">Cytoplasm</keyword>
<dbReference type="GO" id="GO:0008574">
    <property type="term" value="F:plus-end-directed microtubule motor activity"/>
    <property type="evidence" value="ECO:0007669"/>
    <property type="project" value="TreeGrafter"/>
</dbReference>
<keyword evidence="5 9" id="KW-0067">ATP-binding</keyword>
<dbReference type="GO" id="GO:0005876">
    <property type="term" value="C:spindle microtubule"/>
    <property type="evidence" value="ECO:0007669"/>
    <property type="project" value="TreeGrafter"/>
</dbReference>
<dbReference type="PRINTS" id="PR00380">
    <property type="entry name" value="KINESINHEAVY"/>
</dbReference>
<dbReference type="SMART" id="SM00129">
    <property type="entry name" value="KISc"/>
    <property type="match status" value="1"/>
</dbReference>